<organism evidence="1 2">
    <name type="scientific">Candidatus Thiodictyon syntrophicum</name>
    <dbReference type="NCBI Taxonomy" id="1166950"/>
    <lineage>
        <taxon>Bacteria</taxon>
        <taxon>Pseudomonadati</taxon>
        <taxon>Pseudomonadota</taxon>
        <taxon>Gammaproteobacteria</taxon>
        <taxon>Chromatiales</taxon>
        <taxon>Chromatiaceae</taxon>
        <taxon>Thiodictyon</taxon>
    </lineage>
</organism>
<name>A0A2K8UFD6_9GAMM</name>
<dbReference type="EMBL" id="CP020370">
    <property type="protein sequence ID" value="AUB83831.1"/>
    <property type="molecule type" value="Genomic_DNA"/>
</dbReference>
<dbReference type="Proteomes" id="UP000232638">
    <property type="component" value="Chromosome"/>
</dbReference>
<dbReference type="OrthoDB" id="5770096at2"/>
<gene>
    <name evidence="1" type="ORF">THSYN_24705</name>
</gene>
<evidence type="ECO:0000313" key="1">
    <source>
        <dbReference type="EMBL" id="AUB83831.1"/>
    </source>
</evidence>
<keyword evidence="2" id="KW-1185">Reference proteome</keyword>
<dbReference type="KEGG" id="tsy:THSYN_24705"/>
<sequence length="207" mass="23194">MGMFDSLYIEIDGKDTQVQTKRFDCCLASYHLGDCIDGATPGVRAYFDELDIDQAGRLVYGRADDAARSLTLFVVVVQGVFAEYCLDEGRLEPQAIKERIRQLRERWADSTRVIDFLVGVVMKKQQTIASLNSRIAHAASAIASARRLRAGEDLKERFGLPREADERLTRGDDPLDVVEWALGEARSRWGFCSGRGATADPLEDYRL</sequence>
<accession>A0A2K8UFD6</accession>
<dbReference type="AlphaFoldDB" id="A0A2K8UFD6"/>
<protein>
    <submittedName>
        <fullName evidence="1">Uncharacterized protein</fullName>
    </submittedName>
</protein>
<evidence type="ECO:0000313" key="2">
    <source>
        <dbReference type="Proteomes" id="UP000232638"/>
    </source>
</evidence>
<dbReference type="RefSeq" id="WP_100921505.1">
    <property type="nucleotide sequence ID" value="NZ_CP020370.1"/>
</dbReference>
<reference evidence="1 2" key="1">
    <citation type="submission" date="2017-03" db="EMBL/GenBank/DDBJ databases">
        <title>Complete genome sequence of Candidatus 'Thiodictyon syntrophicum' sp. nov. strain Cad16T, a photolithoautotroph purple sulfur bacterium isolated from an alpine meromictic lake.</title>
        <authorList>
            <person name="Luedin S.M."/>
            <person name="Pothier J.F."/>
            <person name="Danza F."/>
            <person name="Storelli N."/>
            <person name="Wittwer M."/>
            <person name="Tonolla M."/>
        </authorList>
    </citation>
    <scope>NUCLEOTIDE SEQUENCE [LARGE SCALE GENOMIC DNA]</scope>
    <source>
        <strain evidence="1 2">Cad16T</strain>
    </source>
</reference>
<proteinExistence type="predicted"/>